<organism evidence="4 5">
    <name type="scientific">Aureobasidium pullulans</name>
    <name type="common">Black yeast</name>
    <name type="synonym">Pullularia pullulans</name>
    <dbReference type="NCBI Taxonomy" id="5580"/>
    <lineage>
        <taxon>Eukaryota</taxon>
        <taxon>Fungi</taxon>
        <taxon>Dikarya</taxon>
        <taxon>Ascomycota</taxon>
        <taxon>Pezizomycotina</taxon>
        <taxon>Dothideomycetes</taxon>
        <taxon>Dothideomycetidae</taxon>
        <taxon>Dothideales</taxon>
        <taxon>Saccotheciaceae</taxon>
        <taxon>Aureobasidium</taxon>
    </lineage>
</organism>
<dbReference type="PANTHER" id="PTHR47332:SF4">
    <property type="entry name" value="SET DOMAIN-CONTAINING PROTEIN 5"/>
    <property type="match status" value="1"/>
</dbReference>
<comment type="caution">
    <text evidence="4">The sequence shown here is derived from an EMBL/GenBank/DDBJ whole genome shotgun (WGS) entry which is preliminary data.</text>
</comment>
<comment type="similarity">
    <text evidence="1">Belongs to the asaB hydroxylase/desaturase family.</text>
</comment>
<evidence type="ECO:0000259" key="3">
    <source>
        <dbReference type="PROSITE" id="PS50280"/>
    </source>
</evidence>
<dbReference type="Gene3D" id="2.170.270.10">
    <property type="entry name" value="SET domain"/>
    <property type="match status" value="1"/>
</dbReference>
<gene>
    <name evidence="4" type="ORF">D6D20_06536</name>
</gene>
<evidence type="ECO:0000313" key="5">
    <source>
        <dbReference type="Proteomes" id="UP000310421"/>
    </source>
</evidence>
<dbReference type="SUPFAM" id="SSF82199">
    <property type="entry name" value="SET domain"/>
    <property type="match status" value="1"/>
</dbReference>
<evidence type="ECO:0000313" key="4">
    <source>
        <dbReference type="EMBL" id="THW59393.1"/>
    </source>
</evidence>
<dbReference type="InterPro" id="IPR053185">
    <property type="entry name" value="SET_domain_protein"/>
</dbReference>
<dbReference type="AlphaFoldDB" id="A0A4S8YZ42"/>
<dbReference type="PANTHER" id="PTHR47332">
    <property type="entry name" value="SET DOMAIN-CONTAINING PROTEIN 5"/>
    <property type="match status" value="1"/>
</dbReference>
<dbReference type="InterPro" id="IPR044053">
    <property type="entry name" value="AsaB-like"/>
</dbReference>
<evidence type="ECO:0000256" key="2">
    <source>
        <dbReference type="SAM" id="MobiDB-lite"/>
    </source>
</evidence>
<dbReference type="Gene3D" id="1.25.40.10">
    <property type="entry name" value="Tetratricopeptide repeat domain"/>
    <property type="match status" value="1"/>
</dbReference>
<name>A0A4S8YZ42_AURPU</name>
<dbReference type="InterPro" id="IPR046341">
    <property type="entry name" value="SET_dom_sf"/>
</dbReference>
<sequence length="944" mass="106812">MYSLGSQLTMCSKDVHVRLNYCQEEPQVLPSKPTTRNSPTKPGPLETIQDVREAHEEFDLELHGFRYVKAPTDFNNWDSELEIRNVLIPEMEVLLRQELRGCDEIHVVGIKSEQGPSASGCNRMVHIDHTVSSVESMLHQKYGIRPEHLLTRRVRLINIWRPVNCVVHSDPIAIADGRGLDLKRDITSSDLSTPISIGRYHEERHWYYMSEQAEEDVLLFKTYDSNQAASSKACLRTGFNIPDPSGSNSCSKAIEIQVLVFTHPNDEQTTHVHQFKEIETLRKELGTLSNDVLHNQDVVRAVLDLRQWESLKAAEQMHHLASDRDHSRAESQSLSKQLNYLEEWIMGLYMSCSLSPEETDTVEQLRHFICSTPRLRERFSQDEQAYQSMRQSMNLFGADAELMLLRQQLYAQCRETERLAANIDAKVESKMDEGFQAAVQTAVKQERSKDEFVIQDLRQENQRLRQALAEMSALDCRRRGLSRLVWFGRCVGGLSLVRLIRVTEVATRLDVVPQTLFQNLGVREAFLCLPVPQQNLFWLSVLFGAGRDVCEVDGEDATGSRDESHLANGGSEGRQKFLAKYVMATRGSFGDDMVVDDSVNEGRGFRNGEASRSRASKPLASPVSPTPINNTVLHTTFRQSPAAGIGVFATAAIPSATRILCEAPLFALPDDDDVIACYLTIRELSKDQQYAFWALASSTTPPGDTDWIDELRAACDEDIGDGFDDLVKKYEDAYSKFETNRFTLRYPDGSPNKLGVFPNAARFNHSCSPNVYHRYNTNINCLTIHALRDIHPGEEICTAYIDICNDTAERRRVLQHWGFLCRCTACEAQEPARELRRNKLGGLMTTMQKREKKRSFENWGKWDYAEALTTVEEIIALMLEDGLEETDTLGEAYEIAAEYSLATGCKEDAIKWAERDLEVERKCCGEDSAEFAKAMALLESARAT</sequence>
<evidence type="ECO:0000256" key="1">
    <source>
        <dbReference type="ARBA" id="ARBA00023604"/>
    </source>
</evidence>
<protein>
    <recommendedName>
        <fullName evidence="3">SET domain-containing protein</fullName>
    </recommendedName>
</protein>
<dbReference type="InterPro" id="IPR001214">
    <property type="entry name" value="SET_dom"/>
</dbReference>
<dbReference type="Proteomes" id="UP000310421">
    <property type="component" value="Unassembled WGS sequence"/>
</dbReference>
<dbReference type="CDD" id="cd20071">
    <property type="entry name" value="SET_SMYD"/>
    <property type="match status" value="1"/>
</dbReference>
<dbReference type="Pfam" id="PF00856">
    <property type="entry name" value="SET"/>
    <property type="match status" value="1"/>
</dbReference>
<dbReference type="PROSITE" id="PS50280">
    <property type="entry name" value="SET"/>
    <property type="match status" value="1"/>
</dbReference>
<dbReference type="NCBIfam" id="NF041278">
    <property type="entry name" value="CmcJ_NvfI_EfuI"/>
    <property type="match status" value="1"/>
</dbReference>
<dbReference type="GO" id="GO:0016491">
    <property type="term" value="F:oxidoreductase activity"/>
    <property type="evidence" value="ECO:0007669"/>
    <property type="project" value="InterPro"/>
</dbReference>
<accession>A0A4S8YZ42</accession>
<feature type="domain" description="SET" evidence="3">
    <location>
        <begin position="633"/>
        <end position="801"/>
    </location>
</feature>
<dbReference type="SMART" id="SM00317">
    <property type="entry name" value="SET"/>
    <property type="match status" value="1"/>
</dbReference>
<dbReference type="EMBL" id="QZAN01000078">
    <property type="protein sequence ID" value="THW59393.1"/>
    <property type="molecule type" value="Genomic_DNA"/>
</dbReference>
<feature type="region of interest" description="Disordered" evidence="2">
    <location>
        <begin position="605"/>
        <end position="625"/>
    </location>
</feature>
<dbReference type="InterPro" id="IPR011990">
    <property type="entry name" value="TPR-like_helical_dom_sf"/>
</dbReference>
<proteinExistence type="inferred from homology"/>
<reference evidence="4 5" key="1">
    <citation type="submission" date="2018-10" db="EMBL/GenBank/DDBJ databases">
        <title>Fifty Aureobasidium pullulans genomes reveal a recombining polyextremotolerant generalist.</title>
        <authorList>
            <person name="Gostincar C."/>
            <person name="Turk M."/>
            <person name="Zajc J."/>
            <person name="Gunde-Cimerman N."/>
        </authorList>
    </citation>
    <scope>NUCLEOTIDE SEQUENCE [LARGE SCALE GENOMIC DNA]</scope>
    <source>
        <strain evidence="4 5">EXF-10751</strain>
    </source>
</reference>